<evidence type="ECO:0000313" key="4">
    <source>
        <dbReference type="Proteomes" id="UP000256952"/>
    </source>
</evidence>
<dbReference type="InterPro" id="IPR051687">
    <property type="entry name" value="Peroxisomal_Beta-Oxidation"/>
</dbReference>
<dbReference type="PRINTS" id="PR00080">
    <property type="entry name" value="SDRFAMILY"/>
</dbReference>
<evidence type="ECO:0000256" key="1">
    <source>
        <dbReference type="RuleBase" id="RU000363"/>
    </source>
</evidence>
<feature type="domain" description="Ketoreductase" evidence="2">
    <location>
        <begin position="7"/>
        <end position="203"/>
    </location>
</feature>
<dbReference type="PRINTS" id="PR00081">
    <property type="entry name" value="GDHRDH"/>
</dbReference>
<evidence type="ECO:0000313" key="3">
    <source>
        <dbReference type="EMBL" id="SOZ68848.1"/>
    </source>
</evidence>
<dbReference type="Pfam" id="PF00106">
    <property type="entry name" value="adh_short"/>
    <property type="match status" value="1"/>
</dbReference>
<dbReference type="Gene3D" id="3.40.50.720">
    <property type="entry name" value="NAD(P)-binding Rossmann-like Domain"/>
    <property type="match status" value="1"/>
</dbReference>
<dbReference type="InterPro" id="IPR020904">
    <property type="entry name" value="Sc_DH/Rdtase_CS"/>
</dbReference>
<dbReference type="SUPFAM" id="SSF51735">
    <property type="entry name" value="NAD(P)-binding Rossmann-fold domains"/>
    <property type="match status" value="1"/>
</dbReference>
<dbReference type="RefSeq" id="WP_116332326.1">
    <property type="nucleotide sequence ID" value="NZ_LT992560.1"/>
</dbReference>
<dbReference type="PROSITE" id="PS00061">
    <property type="entry name" value="ADH_SHORT"/>
    <property type="match status" value="1"/>
</dbReference>
<protein>
    <submittedName>
        <fullName evidence="3">Short-chain dehydrogenase/reductase SDR</fullName>
    </submittedName>
</protein>
<dbReference type="EMBL" id="OFTH01000037">
    <property type="protein sequence ID" value="SOZ68848.1"/>
    <property type="molecule type" value="Genomic_DNA"/>
</dbReference>
<dbReference type="PANTHER" id="PTHR45024:SF3">
    <property type="entry name" value="BLL2957 PROTEIN"/>
    <property type="match status" value="1"/>
</dbReference>
<dbReference type="InterPro" id="IPR057326">
    <property type="entry name" value="KR_dom"/>
</dbReference>
<dbReference type="InterPro" id="IPR036291">
    <property type="entry name" value="NAD(P)-bd_dom_sf"/>
</dbReference>
<comment type="caution">
    <text evidence="3">The sequence shown here is derived from an EMBL/GenBank/DDBJ whole genome shotgun (WGS) entry which is preliminary data.</text>
</comment>
<sequence length="303" mass="32136">MSLLEGKVIIVTGAGAGVGKGIALEAARQGARVIANDLGVNIDGSGGSAGPAQQAVDEIQAAGGVAAANTDSVADWASAQKIIQQALDLYGRVDGVVNNAGNLRDVIFHKMTEDDFDAVIRVHLKGSWNMARAAAPHFKAQESGAFVHMTSTSGLIGNFGQANYAAAKLGIVGLSKSIAVDMQKFNVRSNCIAPFAFTRMVGSIPTNTPEAAERMKINMRLEAGKIAPFTLALLSDQARDITGQIFGVRNNEIYLFSQPRPIRTAHNSEGWTVESCVERAIPMLQGSFTPLQLSRDVFPWDPV</sequence>
<dbReference type="Proteomes" id="UP000256952">
    <property type="component" value="Chromosome CBM2613_b"/>
</dbReference>
<reference evidence="3 4" key="1">
    <citation type="submission" date="2018-01" db="EMBL/GenBank/DDBJ databases">
        <authorList>
            <person name="Clerissi C."/>
        </authorList>
    </citation>
    <scope>NUCLEOTIDE SEQUENCE [LARGE SCALE GENOMIC DNA]</scope>
    <source>
        <strain evidence="3">Cupriavidus taiwanensis STM 8556</strain>
    </source>
</reference>
<proteinExistence type="inferred from homology"/>
<dbReference type="AlphaFoldDB" id="A0A976G4G4"/>
<accession>A0A976G4G4</accession>
<organism evidence="3 4">
    <name type="scientific">Cupriavidus taiwanensis</name>
    <dbReference type="NCBI Taxonomy" id="164546"/>
    <lineage>
        <taxon>Bacteria</taxon>
        <taxon>Pseudomonadati</taxon>
        <taxon>Pseudomonadota</taxon>
        <taxon>Betaproteobacteria</taxon>
        <taxon>Burkholderiales</taxon>
        <taxon>Burkholderiaceae</taxon>
        <taxon>Cupriavidus</taxon>
    </lineage>
</organism>
<comment type="similarity">
    <text evidence="1">Belongs to the short-chain dehydrogenases/reductases (SDR) family.</text>
</comment>
<name>A0A976G4G4_9BURK</name>
<dbReference type="InterPro" id="IPR002347">
    <property type="entry name" value="SDR_fam"/>
</dbReference>
<dbReference type="SMART" id="SM00822">
    <property type="entry name" value="PKS_KR"/>
    <property type="match status" value="1"/>
</dbReference>
<gene>
    <name evidence="3" type="ORF">CBM2613_B120154</name>
</gene>
<evidence type="ECO:0000259" key="2">
    <source>
        <dbReference type="SMART" id="SM00822"/>
    </source>
</evidence>
<dbReference type="PANTHER" id="PTHR45024">
    <property type="entry name" value="DEHYDROGENASES, SHORT CHAIN"/>
    <property type="match status" value="1"/>
</dbReference>